<evidence type="ECO:0000256" key="5">
    <source>
        <dbReference type="ARBA" id="ARBA00022840"/>
    </source>
</evidence>
<dbReference type="PANTHER" id="PTHR32309">
    <property type="entry name" value="TYROSINE-PROTEIN KINASE"/>
    <property type="match status" value="1"/>
</dbReference>
<keyword evidence="4" id="KW-0547">Nucleotide-binding</keyword>
<evidence type="ECO:0000313" key="12">
    <source>
        <dbReference type="EMBL" id="UTU55313.1"/>
    </source>
</evidence>
<dbReference type="RefSeq" id="WP_050580535.1">
    <property type="nucleotide sequence ID" value="NZ_CP088148.1"/>
</dbReference>
<keyword evidence="3 9" id="KW-0812">Transmembrane</keyword>
<organism evidence="12 13">
    <name type="scientific">Mesorhizobium ciceri</name>
    <dbReference type="NCBI Taxonomy" id="39645"/>
    <lineage>
        <taxon>Bacteria</taxon>
        <taxon>Pseudomonadati</taxon>
        <taxon>Pseudomonadota</taxon>
        <taxon>Alphaproteobacteria</taxon>
        <taxon>Hyphomicrobiales</taxon>
        <taxon>Phyllobacteriaceae</taxon>
        <taxon>Mesorhizobium</taxon>
    </lineage>
</organism>
<dbReference type="CDD" id="cd05387">
    <property type="entry name" value="BY-kinase"/>
    <property type="match status" value="1"/>
</dbReference>
<dbReference type="AlphaFoldDB" id="A0AB38TKX6"/>
<dbReference type="Gene3D" id="3.40.50.300">
    <property type="entry name" value="P-loop containing nucleotide triphosphate hydrolases"/>
    <property type="match status" value="1"/>
</dbReference>
<comment type="subcellular location">
    <subcellularLocation>
        <location evidence="1">Cell membrane</location>
        <topology evidence="1">Multi-pass membrane protein</topology>
    </subcellularLocation>
</comment>
<keyword evidence="8" id="KW-0175">Coiled coil</keyword>
<feature type="transmembrane region" description="Helical" evidence="9">
    <location>
        <begin position="334"/>
        <end position="353"/>
    </location>
</feature>
<evidence type="ECO:0000256" key="3">
    <source>
        <dbReference type="ARBA" id="ARBA00022692"/>
    </source>
</evidence>
<keyword evidence="2" id="KW-1003">Cell membrane</keyword>
<feature type="domain" description="Tyrosine-protein kinase G-rich" evidence="11">
    <location>
        <begin position="287"/>
        <end position="356"/>
    </location>
</feature>
<dbReference type="InterPro" id="IPR032807">
    <property type="entry name" value="GNVR"/>
</dbReference>
<keyword evidence="7 9" id="KW-0472">Membrane</keyword>
<evidence type="ECO:0000256" key="2">
    <source>
        <dbReference type="ARBA" id="ARBA00022475"/>
    </source>
</evidence>
<dbReference type="Pfam" id="PF13807">
    <property type="entry name" value="GNVR"/>
    <property type="match status" value="1"/>
</dbReference>
<evidence type="ECO:0000256" key="9">
    <source>
        <dbReference type="SAM" id="Phobius"/>
    </source>
</evidence>
<sequence>MNRMFTNQWPSMTDQQASAGQEFIGLSDITEFLRRYAGTIIACLAMALLLAGFYNSSTDPTFIASAQILIEPKLPQHLQEGGEVDLSLDTAQVESQIAVMQSEKIAAMVLDQLKLVDDAQFNRSQSPTLRDRLTKTGAVLLDALGLRKSAWLQHFALSEPAAPPMLTDFQKFRRSMLVFRNGLDVRRVGVSYAIDISFTSPDPEGAARIANATADAFVREQIETKTDAAKEGGAWLEMRLQQLRAQMNEAMAKAQQFRSRHDYSVGIEAKADGTSAEPTLEELEVTAETYQKMYESFLQAYTNSVSQQSYPVADARVITAATAPLNPSAPRPKLMLAFAVVAGLIFGIGLAFVRHAFDWTIRSPRQIRDNLGVECLGELPPIGRRSGLVDQVARSPQSRYSHSLRKVRTEISLAETSRPIRFLGLTAVSNDGSKSSVASNLATLYSMSGLKTLVIDADIRRPTMTPSRLLSQSGALDLPCQDPVRLNIVRAAGRPFDILSSSTVDARHLLAPSKMEAFLSELAASDLAANGLPAYDIVILDLPTLASGADELIVGSVLDGVVIVAEWGKTQVQTLQELVKTLQACRTPILGVLLARVRAPKRRKA</sequence>
<feature type="coiled-coil region" evidence="8">
    <location>
        <begin position="240"/>
        <end position="300"/>
    </location>
</feature>
<dbReference type="EMBL" id="CP088148">
    <property type="protein sequence ID" value="UTU55313.1"/>
    <property type="molecule type" value="Genomic_DNA"/>
</dbReference>
<keyword evidence="12" id="KW-0614">Plasmid</keyword>
<proteinExistence type="predicted"/>
<evidence type="ECO:0000313" key="13">
    <source>
        <dbReference type="Proteomes" id="UP001060070"/>
    </source>
</evidence>
<dbReference type="InterPro" id="IPR003856">
    <property type="entry name" value="LPS_length_determ_N"/>
</dbReference>
<evidence type="ECO:0000259" key="10">
    <source>
        <dbReference type="Pfam" id="PF02706"/>
    </source>
</evidence>
<evidence type="ECO:0000256" key="7">
    <source>
        <dbReference type="ARBA" id="ARBA00023136"/>
    </source>
</evidence>
<keyword evidence="5" id="KW-0067">ATP-binding</keyword>
<feature type="domain" description="Polysaccharide chain length determinant N-terminal" evidence="10">
    <location>
        <begin position="24"/>
        <end position="113"/>
    </location>
</feature>
<keyword evidence="13" id="KW-1185">Reference proteome</keyword>
<name>A0AB38TKX6_9HYPH</name>
<keyword evidence="6 9" id="KW-1133">Transmembrane helix</keyword>
<evidence type="ECO:0000256" key="6">
    <source>
        <dbReference type="ARBA" id="ARBA00022989"/>
    </source>
</evidence>
<dbReference type="GO" id="GO:0004713">
    <property type="term" value="F:protein tyrosine kinase activity"/>
    <property type="evidence" value="ECO:0007669"/>
    <property type="project" value="TreeGrafter"/>
</dbReference>
<dbReference type="InterPro" id="IPR050445">
    <property type="entry name" value="Bact_polysacc_biosynth/exp"/>
</dbReference>
<evidence type="ECO:0000256" key="4">
    <source>
        <dbReference type="ARBA" id="ARBA00022741"/>
    </source>
</evidence>
<dbReference type="InterPro" id="IPR027417">
    <property type="entry name" value="P-loop_NTPase"/>
</dbReference>
<dbReference type="Pfam" id="PF02706">
    <property type="entry name" value="Wzz"/>
    <property type="match status" value="1"/>
</dbReference>
<evidence type="ECO:0000259" key="11">
    <source>
        <dbReference type="Pfam" id="PF13807"/>
    </source>
</evidence>
<evidence type="ECO:0000256" key="8">
    <source>
        <dbReference type="SAM" id="Coils"/>
    </source>
</evidence>
<dbReference type="SUPFAM" id="SSF52540">
    <property type="entry name" value="P-loop containing nucleoside triphosphate hydrolases"/>
    <property type="match status" value="1"/>
</dbReference>
<evidence type="ECO:0000256" key="1">
    <source>
        <dbReference type="ARBA" id="ARBA00004651"/>
    </source>
</evidence>
<feature type="transmembrane region" description="Helical" evidence="9">
    <location>
        <begin position="36"/>
        <end position="54"/>
    </location>
</feature>
<accession>A0AB38TKX6</accession>
<gene>
    <name evidence="12" type="ORF">LRP29_31885</name>
</gene>
<geneLocation type="plasmid" evidence="12 13">
    <name>unnamed</name>
</geneLocation>
<dbReference type="PANTHER" id="PTHR32309:SF13">
    <property type="entry name" value="FERRIC ENTEROBACTIN TRANSPORT PROTEIN FEPE"/>
    <property type="match status" value="1"/>
</dbReference>
<reference evidence="12 13" key="1">
    <citation type="journal article" date="2022" name="Microbiol. Resour. Announc.">
        <title>Complete Genome Sequence of Mesorhizobium ciceri Strain R30, a Rhizobium Used as a Commercial Inoculant for Chickpea in Argentina.</title>
        <authorList>
            <person name="Foresto E."/>
            <person name="Revale S."/>
            <person name="Primo E."/>
            <person name="Nievas F."/>
            <person name="Carezzano E."/>
            <person name="Puente M."/>
            <person name="Alzari P."/>
            <person name="Mart M."/>
            <person name="Ben-Assaya M."/>
            <person name="Mornico D."/>
            <person name="Santoro M."/>
            <person name="Mart F."/>
            <person name="Giordano W."/>
            <person name="Bogino P."/>
        </authorList>
    </citation>
    <scope>NUCLEOTIDE SEQUENCE [LARGE SCALE GENOMIC DNA]</scope>
    <source>
        <strain evidence="12 13">R30</strain>
    </source>
</reference>
<dbReference type="Proteomes" id="UP001060070">
    <property type="component" value="Plasmid unnamed"/>
</dbReference>
<dbReference type="InterPro" id="IPR005702">
    <property type="entry name" value="Wzc-like_C"/>
</dbReference>
<protein>
    <submittedName>
        <fullName evidence="12">Wzz/FepE/Etk N-terminal domain-containing protein</fullName>
    </submittedName>
</protein>
<dbReference type="GO" id="GO:0005886">
    <property type="term" value="C:plasma membrane"/>
    <property type="evidence" value="ECO:0007669"/>
    <property type="project" value="UniProtKB-SubCell"/>
</dbReference>